<evidence type="ECO:0000259" key="1">
    <source>
        <dbReference type="Pfam" id="PF20150"/>
    </source>
</evidence>
<reference evidence="2 3" key="1">
    <citation type="submission" date="2019-04" db="EMBL/GenBank/DDBJ databases">
        <title>Friends and foes A comparative genomics study of 23 Aspergillus species from section Flavi.</title>
        <authorList>
            <consortium name="DOE Joint Genome Institute"/>
            <person name="Kjaerbolling I."/>
            <person name="Vesth T."/>
            <person name="Frisvad J.C."/>
            <person name="Nybo J.L."/>
            <person name="Theobald S."/>
            <person name="Kildgaard S."/>
            <person name="Isbrandt T."/>
            <person name="Kuo A."/>
            <person name="Sato A."/>
            <person name="Lyhne E.K."/>
            <person name="Kogle M.E."/>
            <person name="Wiebenga A."/>
            <person name="Kun R.S."/>
            <person name="Lubbers R.J."/>
            <person name="Makela M.R."/>
            <person name="Barry K."/>
            <person name="Chovatia M."/>
            <person name="Clum A."/>
            <person name="Daum C."/>
            <person name="Haridas S."/>
            <person name="He G."/>
            <person name="LaButti K."/>
            <person name="Lipzen A."/>
            <person name="Mondo S."/>
            <person name="Riley R."/>
            <person name="Salamov A."/>
            <person name="Simmons B.A."/>
            <person name="Magnuson J.K."/>
            <person name="Henrissat B."/>
            <person name="Mortensen U.H."/>
            <person name="Larsen T.O."/>
            <person name="Devries R.P."/>
            <person name="Grigoriev I.V."/>
            <person name="Machida M."/>
            <person name="Baker S.E."/>
            <person name="Andersen M.R."/>
        </authorList>
    </citation>
    <scope>NUCLEOTIDE SEQUENCE [LARGE SCALE GENOMIC DNA]</scope>
    <source>
        <strain evidence="2 3">CBS 151.66</strain>
    </source>
</reference>
<name>A0A5N5WGD0_9EURO</name>
<dbReference type="Pfam" id="PF20150">
    <property type="entry name" value="2EXR"/>
    <property type="match status" value="1"/>
</dbReference>
<dbReference type="OrthoDB" id="3473305at2759"/>
<dbReference type="PANTHER" id="PTHR35910:SF1">
    <property type="entry name" value="2EXR DOMAIN-CONTAINING PROTEIN"/>
    <property type="match status" value="1"/>
</dbReference>
<sequence length="218" mass="25064">MPLTFHLFPSLPAELRRYIWYLSLLHDRVIKLSCDRGIYPNLRRYARYFRASCANPPQLRVNCEARYEALQLYSPYFRTAHAPHSCIYLAPERDVVHLPEAVLAYLGAVERAVLQQLIIDVQDYMFFGSYWMDSLRSMEQLKELVLVVWPLTSSPHRMTGQMLTGDEVVVAMLKDAFVECARTSPEWTVPRVKVVSHAGTTMGDITVEADDIDTGDYD</sequence>
<protein>
    <recommendedName>
        <fullName evidence="1">2EXR domain-containing protein</fullName>
    </recommendedName>
</protein>
<dbReference type="PANTHER" id="PTHR35910">
    <property type="entry name" value="2EXR DOMAIN-CONTAINING PROTEIN"/>
    <property type="match status" value="1"/>
</dbReference>
<gene>
    <name evidence="2" type="ORF">BDV29DRAFT_94524</name>
</gene>
<proteinExistence type="predicted"/>
<evidence type="ECO:0000313" key="3">
    <source>
        <dbReference type="Proteomes" id="UP000326565"/>
    </source>
</evidence>
<feature type="domain" description="2EXR" evidence="1">
    <location>
        <begin position="5"/>
        <end position="96"/>
    </location>
</feature>
<dbReference type="InterPro" id="IPR045518">
    <property type="entry name" value="2EXR"/>
</dbReference>
<keyword evidence="3" id="KW-1185">Reference proteome</keyword>
<accession>A0A5N5WGD0</accession>
<dbReference type="AlphaFoldDB" id="A0A5N5WGD0"/>
<organism evidence="2 3">
    <name type="scientific">Aspergillus leporis</name>
    <dbReference type="NCBI Taxonomy" id="41062"/>
    <lineage>
        <taxon>Eukaryota</taxon>
        <taxon>Fungi</taxon>
        <taxon>Dikarya</taxon>
        <taxon>Ascomycota</taxon>
        <taxon>Pezizomycotina</taxon>
        <taxon>Eurotiomycetes</taxon>
        <taxon>Eurotiomycetidae</taxon>
        <taxon>Eurotiales</taxon>
        <taxon>Aspergillaceae</taxon>
        <taxon>Aspergillus</taxon>
        <taxon>Aspergillus subgen. Circumdati</taxon>
    </lineage>
</organism>
<dbReference type="Proteomes" id="UP000326565">
    <property type="component" value="Unassembled WGS sequence"/>
</dbReference>
<dbReference type="EMBL" id="ML732508">
    <property type="protein sequence ID" value="KAB8067308.1"/>
    <property type="molecule type" value="Genomic_DNA"/>
</dbReference>
<evidence type="ECO:0000313" key="2">
    <source>
        <dbReference type="EMBL" id="KAB8067308.1"/>
    </source>
</evidence>